<dbReference type="Gene3D" id="3.30.70.3400">
    <property type="match status" value="2"/>
</dbReference>
<evidence type="ECO:0000259" key="12">
    <source>
        <dbReference type="Pfam" id="PF22599"/>
    </source>
</evidence>
<dbReference type="NCBIfam" id="TIGR00916">
    <property type="entry name" value="2A0604s01"/>
    <property type="match status" value="1"/>
</dbReference>
<dbReference type="Pfam" id="PF21760">
    <property type="entry name" value="SecD_1st"/>
    <property type="match status" value="1"/>
</dbReference>
<evidence type="ECO:0000256" key="5">
    <source>
        <dbReference type="ARBA" id="ARBA00022927"/>
    </source>
</evidence>
<dbReference type="PRINTS" id="PR00702">
    <property type="entry name" value="ACRIFLAVINRP"/>
</dbReference>
<evidence type="ECO:0000259" key="10">
    <source>
        <dbReference type="Pfam" id="PF02355"/>
    </source>
</evidence>
<dbReference type="InterPro" id="IPR005791">
    <property type="entry name" value="SecD"/>
</dbReference>
<evidence type="ECO:0000256" key="2">
    <source>
        <dbReference type="ARBA" id="ARBA00022448"/>
    </source>
</evidence>
<dbReference type="Pfam" id="PF02355">
    <property type="entry name" value="SecD_SecF_C"/>
    <property type="match status" value="1"/>
</dbReference>
<keyword evidence="5" id="KW-0653">Protein transport</keyword>
<evidence type="ECO:0000256" key="4">
    <source>
        <dbReference type="ARBA" id="ARBA00022692"/>
    </source>
</evidence>
<dbReference type="GO" id="GO:0015450">
    <property type="term" value="F:protein-transporting ATPase activity"/>
    <property type="evidence" value="ECO:0007669"/>
    <property type="project" value="InterPro"/>
</dbReference>
<keyword evidence="4 9" id="KW-0812">Transmembrane</keyword>
<dbReference type="NCBIfam" id="TIGR01129">
    <property type="entry name" value="secD"/>
    <property type="match status" value="1"/>
</dbReference>
<feature type="transmembrane region" description="Helical" evidence="9">
    <location>
        <begin position="406"/>
        <end position="427"/>
    </location>
</feature>
<dbReference type="InterPro" id="IPR048634">
    <property type="entry name" value="SecD_SecF_C"/>
</dbReference>
<feature type="transmembrane region" description="Helical" evidence="9">
    <location>
        <begin position="479"/>
        <end position="503"/>
    </location>
</feature>
<dbReference type="InterPro" id="IPR054384">
    <property type="entry name" value="SecDF_P1_head"/>
</dbReference>
<evidence type="ECO:0000256" key="9">
    <source>
        <dbReference type="SAM" id="Phobius"/>
    </source>
</evidence>
<evidence type="ECO:0000256" key="7">
    <source>
        <dbReference type="ARBA" id="ARBA00023010"/>
    </source>
</evidence>
<dbReference type="InterPro" id="IPR001036">
    <property type="entry name" value="Acrflvin-R"/>
</dbReference>
<name>H5SKX1_9ZZZZ</name>
<feature type="domain" description="SecDF P1 head subdomain" evidence="12">
    <location>
        <begin position="232"/>
        <end position="334"/>
    </location>
</feature>
<sequence>MRKSLTWRWVLIGVVTAGAVFLMWPPKEKIHLGLDLKGGIHLVLKVNTEDALRAEVDAAMERLRQELAEKGFPPENLTRLQDSEGFSFKPAANTDQGVLEQVLRDKLPEFEVSRGVTVTCRLTEQVARELRDMAVRQALETIRNRVDQFGVAEPVIQRQGNSDRIVVQLPGVDDPGRVKDLIRATAFLEIKPVVAVADSEAALLANFGGRVPDDSVVVTGDERDLTGRVIGKRYYLLKKASVITGRDLRNARRSQDQFGQPAVSFSLTPEGGKKFGAYTGAHIGEQMAIVLDNKVYSAPVIKGHITDSGIIEGQFTVQGAEDLALVLRAGALPASITYLEERTVGPSLGRDSVIRGVRSGLVGLALVVVFMLAYYRGAGINANVALILNAVLLLGALAAFKATLTLPGIAGVILTLGMAVDANVLIFERIREELALGKTVRNAVDLGFSRALATIIDSNLTTLIAALFLFQFGTGPIKGFAVTLSLGLIISMFTAVFVSRTLFELVLSRKSGRGPQTLSI</sequence>
<evidence type="ECO:0000259" key="11">
    <source>
        <dbReference type="Pfam" id="PF21760"/>
    </source>
</evidence>
<feature type="transmembrane region" description="Helical" evidence="9">
    <location>
        <begin position="356"/>
        <end position="375"/>
    </location>
</feature>
<feature type="transmembrane region" description="Helical" evidence="9">
    <location>
        <begin position="448"/>
        <end position="473"/>
    </location>
</feature>
<reference evidence="13" key="2">
    <citation type="journal article" date="2012" name="PLoS ONE">
        <title>A Deeply Branching Thermophilic Bacterium with an Ancient Acetyl-CoA Pathway Dominates a Subsurface Ecosystem.</title>
        <authorList>
            <person name="Takami H."/>
            <person name="Noguchi H."/>
            <person name="Takaki Y."/>
            <person name="Uchiyama I."/>
            <person name="Toyoda A."/>
            <person name="Nishi S."/>
            <person name="Chee G.-J."/>
            <person name="Arai W."/>
            <person name="Nunoura T."/>
            <person name="Itoh T."/>
            <person name="Hattori M."/>
            <person name="Takai K."/>
        </authorList>
    </citation>
    <scope>NUCLEOTIDE SEQUENCE</scope>
</reference>
<proteinExistence type="inferred from homology"/>
<gene>
    <name evidence="13" type="ORF">HGMM_F42G09C33</name>
</gene>
<dbReference type="InterPro" id="IPR022813">
    <property type="entry name" value="SecD/SecF_arch_bac"/>
</dbReference>
<dbReference type="SUPFAM" id="SSF82866">
    <property type="entry name" value="Multidrug efflux transporter AcrB transmembrane domain"/>
    <property type="match status" value="1"/>
</dbReference>
<dbReference type="InterPro" id="IPR055344">
    <property type="entry name" value="SecD_SecF_C_bact"/>
</dbReference>
<dbReference type="FunFam" id="1.20.1640.10:FF:000004">
    <property type="entry name" value="Protein translocase subunit SecD"/>
    <property type="match status" value="1"/>
</dbReference>
<dbReference type="Pfam" id="PF22599">
    <property type="entry name" value="SecDF_P1_head"/>
    <property type="match status" value="1"/>
</dbReference>
<keyword evidence="7" id="KW-0811">Translocation</keyword>
<feature type="transmembrane region" description="Helical" evidence="9">
    <location>
        <begin position="7"/>
        <end position="24"/>
    </location>
</feature>
<feature type="transmembrane region" description="Helical" evidence="9">
    <location>
        <begin position="382"/>
        <end position="400"/>
    </location>
</feature>
<evidence type="ECO:0000313" key="13">
    <source>
        <dbReference type="EMBL" id="BAL56807.1"/>
    </source>
</evidence>
<dbReference type="Gene3D" id="3.30.1360.200">
    <property type="match status" value="1"/>
</dbReference>
<feature type="domain" description="Protein translocase subunit SecDF P1" evidence="11">
    <location>
        <begin position="135"/>
        <end position="193"/>
    </location>
</feature>
<accession>H5SKX1</accession>
<evidence type="ECO:0000256" key="3">
    <source>
        <dbReference type="ARBA" id="ARBA00022475"/>
    </source>
</evidence>
<dbReference type="Gene3D" id="1.20.1640.10">
    <property type="entry name" value="Multidrug efflux transporter AcrB transmembrane domain"/>
    <property type="match status" value="1"/>
</dbReference>
<reference evidence="13" key="1">
    <citation type="journal article" date="2005" name="Environ. Microbiol.">
        <title>Genetic and functional properties of uncultivated thermophilic crenarchaeotes from a subsurface gold mine as revealed by analysis of genome fragments.</title>
        <authorList>
            <person name="Nunoura T."/>
            <person name="Hirayama H."/>
            <person name="Takami H."/>
            <person name="Oida H."/>
            <person name="Nishi S."/>
            <person name="Shimamura S."/>
            <person name="Suzuki Y."/>
            <person name="Inagaki F."/>
            <person name="Takai K."/>
            <person name="Nealson K.H."/>
            <person name="Horikoshi K."/>
        </authorList>
    </citation>
    <scope>NUCLEOTIDE SEQUENCE</scope>
</reference>
<keyword evidence="2" id="KW-0813">Transport</keyword>
<evidence type="ECO:0000256" key="1">
    <source>
        <dbReference type="ARBA" id="ARBA00004651"/>
    </source>
</evidence>
<keyword evidence="3" id="KW-1003">Cell membrane</keyword>
<dbReference type="InterPro" id="IPR048631">
    <property type="entry name" value="SecD_1st"/>
</dbReference>
<keyword evidence="6 9" id="KW-1133">Transmembrane helix</keyword>
<dbReference type="GO" id="GO:0005886">
    <property type="term" value="C:plasma membrane"/>
    <property type="evidence" value="ECO:0007669"/>
    <property type="project" value="UniProtKB-SubCell"/>
</dbReference>
<organism evidence="13">
    <name type="scientific">uncultured prokaryote</name>
    <dbReference type="NCBI Taxonomy" id="198431"/>
    <lineage>
        <taxon>unclassified sequences</taxon>
        <taxon>environmental samples</taxon>
    </lineage>
</organism>
<keyword evidence="8 9" id="KW-0472">Membrane</keyword>
<protein>
    <submittedName>
        <fullName evidence="13">Preprotein translocase subunit SecD</fullName>
    </submittedName>
</protein>
<dbReference type="PANTHER" id="PTHR30081">
    <property type="entry name" value="PROTEIN-EXPORT MEMBRANE PROTEIN SEC"/>
    <property type="match status" value="1"/>
</dbReference>
<evidence type="ECO:0000256" key="6">
    <source>
        <dbReference type="ARBA" id="ARBA00022989"/>
    </source>
</evidence>
<dbReference type="HAMAP" id="MF_01463_B">
    <property type="entry name" value="SecD_B"/>
    <property type="match status" value="1"/>
</dbReference>
<dbReference type="PANTHER" id="PTHR30081:SF1">
    <property type="entry name" value="PROTEIN TRANSLOCASE SUBUNIT SECD"/>
    <property type="match status" value="1"/>
</dbReference>
<dbReference type="AlphaFoldDB" id="H5SKX1"/>
<dbReference type="EMBL" id="AP011758">
    <property type="protein sequence ID" value="BAL56807.1"/>
    <property type="molecule type" value="Genomic_DNA"/>
</dbReference>
<evidence type="ECO:0000256" key="8">
    <source>
        <dbReference type="ARBA" id="ARBA00023136"/>
    </source>
</evidence>
<feature type="domain" description="Protein export membrane protein SecD/SecF C-terminal" evidence="10">
    <location>
        <begin position="335"/>
        <end position="504"/>
    </location>
</feature>
<comment type="subcellular location">
    <subcellularLocation>
        <location evidence="1">Cell membrane</location>
        <topology evidence="1">Multi-pass membrane protein</topology>
    </subcellularLocation>
</comment>